<dbReference type="GO" id="GO:0030474">
    <property type="term" value="P:spindle pole body duplication"/>
    <property type="evidence" value="ECO:0007669"/>
    <property type="project" value="InterPro"/>
</dbReference>
<keyword evidence="4 7" id="KW-0206">Cytoskeleton</keyword>
<reference evidence="10" key="1">
    <citation type="submission" date="2015-10" db="EMBL/GenBank/DDBJ databases">
        <authorList>
            <person name="Devillers H."/>
        </authorList>
    </citation>
    <scope>NUCLEOTIDE SEQUENCE [LARGE SCALE GENOMIC DNA]</scope>
</reference>
<feature type="region of interest" description="Disordered" evidence="8">
    <location>
        <begin position="38"/>
        <end position="66"/>
    </location>
</feature>
<dbReference type="GO" id="GO:0005823">
    <property type="term" value="C:central plaque of spindle pole body"/>
    <property type="evidence" value="ECO:0007669"/>
    <property type="project" value="InterPro"/>
</dbReference>
<evidence type="ECO:0000256" key="4">
    <source>
        <dbReference type="ARBA" id="ARBA00023212"/>
    </source>
</evidence>
<evidence type="ECO:0000256" key="3">
    <source>
        <dbReference type="ARBA" id="ARBA00022490"/>
    </source>
</evidence>
<evidence type="ECO:0000256" key="6">
    <source>
        <dbReference type="ARBA" id="ARBA00025108"/>
    </source>
</evidence>
<organism evidence="9 10">
    <name type="scientific">Lachancea quebecensis</name>
    <dbReference type="NCBI Taxonomy" id="1654605"/>
    <lineage>
        <taxon>Eukaryota</taxon>
        <taxon>Fungi</taxon>
        <taxon>Dikarya</taxon>
        <taxon>Ascomycota</taxon>
        <taxon>Saccharomycotina</taxon>
        <taxon>Saccharomycetes</taxon>
        <taxon>Saccharomycetales</taxon>
        <taxon>Saccharomycetaceae</taxon>
        <taxon>Lachancea</taxon>
    </lineage>
</organism>
<comment type="function">
    <text evidence="6">Component of the spindle pole body (SPB) required for the proper execution of spindle pole body (SPB) duplication. Links the central plaque component SPC42 to the inner plaque component SPC110.</text>
</comment>
<dbReference type="OrthoDB" id="4036034at2759"/>
<evidence type="ECO:0000256" key="7">
    <source>
        <dbReference type="RuleBase" id="RU362139"/>
    </source>
</evidence>
<dbReference type="GO" id="GO:0005200">
    <property type="term" value="F:structural constituent of cytoskeleton"/>
    <property type="evidence" value="ECO:0007669"/>
    <property type="project" value="InterPro"/>
</dbReference>
<accession>A0A0P1KLG8</accession>
<sequence length="216" mass="24809">MSQPGLSAFLNNPETDDTLQNIRREYLASKKNLQNLLVTSPTTARTRPHLQIPTPPIHGSKERADDDKLRQQLREGLQPDRFINRPPQMPIPTAARSDIEDLRSMLYSQQRIIDDLTRGLDVQAVRNSALENRVNMMERYIAQLESREVSRSSESQLVDEGVSRRLRQQHAPIYRSDENTHALLNLGASDRPDRQISNFDDSTTKLLQIARDSSRW</sequence>
<dbReference type="AlphaFoldDB" id="A0A0P1KLG8"/>
<dbReference type="EMBL" id="LN890560">
    <property type="protein sequence ID" value="CUS20455.1"/>
    <property type="molecule type" value="Genomic_DNA"/>
</dbReference>
<protein>
    <recommendedName>
        <fullName evidence="2 7">Spindle pole component 29</fullName>
    </recommendedName>
</protein>
<dbReference type="InterPro" id="IPR031392">
    <property type="entry name" value="Spc29"/>
</dbReference>
<keyword evidence="5 7" id="KW-0539">Nucleus</keyword>
<keyword evidence="3 7" id="KW-0963">Cytoplasm</keyword>
<evidence type="ECO:0000313" key="10">
    <source>
        <dbReference type="Proteomes" id="UP000236544"/>
    </source>
</evidence>
<gene>
    <name evidence="7" type="primary">SPC29</name>
    <name evidence="9" type="ORF">LAQU0_S01e06964g</name>
</gene>
<evidence type="ECO:0000256" key="8">
    <source>
        <dbReference type="SAM" id="MobiDB-lite"/>
    </source>
</evidence>
<evidence type="ECO:0000313" key="9">
    <source>
        <dbReference type="EMBL" id="CUS20455.1"/>
    </source>
</evidence>
<evidence type="ECO:0000256" key="1">
    <source>
        <dbReference type="ARBA" id="ARBA00009217"/>
    </source>
</evidence>
<name>A0A0P1KLG8_9SACH</name>
<dbReference type="Pfam" id="PF17082">
    <property type="entry name" value="Spc29"/>
    <property type="match status" value="1"/>
</dbReference>
<keyword evidence="10" id="KW-1185">Reference proteome</keyword>
<dbReference type="GO" id="GO:0005634">
    <property type="term" value="C:nucleus"/>
    <property type="evidence" value="ECO:0007669"/>
    <property type="project" value="UniProtKB-SubCell"/>
</dbReference>
<comment type="subcellular location">
    <subcellularLocation>
        <location evidence="7">Cytoplasm</location>
        <location evidence="7">Cytoskeleton</location>
        <location evidence="7">Microtubule organizing center</location>
        <location evidence="7">Spindle pole body</location>
    </subcellularLocation>
    <subcellularLocation>
        <location evidence="7">Nucleus</location>
    </subcellularLocation>
</comment>
<comment type="similarity">
    <text evidence="1 7">Belongs to the SPC29 family.</text>
</comment>
<evidence type="ECO:0000256" key="2">
    <source>
        <dbReference type="ARBA" id="ARBA00016328"/>
    </source>
</evidence>
<dbReference type="Proteomes" id="UP000236544">
    <property type="component" value="Unassembled WGS sequence"/>
</dbReference>
<proteinExistence type="inferred from homology"/>
<evidence type="ECO:0000256" key="5">
    <source>
        <dbReference type="ARBA" id="ARBA00023242"/>
    </source>
</evidence>